<dbReference type="InterPro" id="IPR003172">
    <property type="entry name" value="ML_dom"/>
</dbReference>
<dbReference type="Proteomes" id="UP000248423">
    <property type="component" value="Unassembled WGS sequence"/>
</dbReference>
<dbReference type="STRING" id="1448318.A0A319EFB0"/>
<evidence type="ECO:0000256" key="8">
    <source>
        <dbReference type="SAM" id="SignalP"/>
    </source>
</evidence>
<comment type="similarity">
    <text evidence="2">Belongs to the NPC2 family.</text>
</comment>
<evidence type="ECO:0000313" key="11">
    <source>
        <dbReference type="Proteomes" id="UP000248423"/>
    </source>
</evidence>
<dbReference type="Pfam" id="PF02221">
    <property type="entry name" value="E1_DerP2_DerF2"/>
    <property type="match status" value="1"/>
</dbReference>
<evidence type="ECO:0000256" key="2">
    <source>
        <dbReference type="ARBA" id="ARBA00006370"/>
    </source>
</evidence>
<dbReference type="EMBL" id="KZ826336">
    <property type="protein sequence ID" value="PYI08201.1"/>
    <property type="molecule type" value="Genomic_DNA"/>
</dbReference>
<sequence length="197" mass="21736">MKLLSTAATFLLCVAPFSVTARSLDFFDIQTPIKAEGKHVDGENPLEYCSDPSSYILQIDHVDLSPNPPLPGKTLTIEAKGTLNEKVEKGAYVLLEVKYGLITLVRQKADLCDQIVNVDLECPLEKGEMALTKQVDLPSQIPPVCYSLGRVACEAEADHVAINQQGRYKVHADVYSADDRRITCLEAPNVEFKRGFL</sequence>
<evidence type="ECO:0000256" key="1">
    <source>
        <dbReference type="ARBA" id="ARBA00002053"/>
    </source>
</evidence>
<protein>
    <recommendedName>
        <fullName evidence="4">Phosphatidylglycerol/phosphatidylinositol transfer protein</fullName>
    </recommendedName>
</protein>
<keyword evidence="7" id="KW-0445">Lipid transport</keyword>
<accession>A0A319EFB0</accession>
<gene>
    <name evidence="10" type="ORF">BO78DRAFT_442090</name>
</gene>
<dbReference type="AlphaFoldDB" id="A0A319EFB0"/>
<dbReference type="VEuPathDB" id="FungiDB:BO78DRAFT_442090"/>
<evidence type="ECO:0000256" key="5">
    <source>
        <dbReference type="ARBA" id="ARBA00022448"/>
    </source>
</evidence>
<dbReference type="GO" id="GO:0032366">
    <property type="term" value="P:intracellular sterol transport"/>
    <property type="evidence" value="ECO:0007669"/>
    <property type="project" value="InterPro"/>
</dbReference>
<reference evidence="10 11" key="1">
    <citation type="submission" date="2018-02" db="EMBL/GenBank/DDBJ databases">
        <title>The genomes of Aspergillus section Nigri reveals drivers in fungal speciation.</title>
        <authorList>
            <consortium name="DOE Joint Genome Institute"/>
            <person name="Vesth T.C."/>
            <person name="Nybo J."/>
            <person name="Theobald S."/>
            <person name="Brandl J."/>
            <person name="Frisvad J.C."/>
            <person name="Nielsen K.F."/>
            <person name="Lyhne E.K."/>
            <person name="Kogle M.E."/>
            <person name="Kuo A."/>
            <person name="Riley R."/>
            <person name="Clum A."/>
            <person name="Nolan M."/>
            <person name="Lipzen A."/>
            <person name="Salamov A."/>
            <person name="Henrissat B."/>
            <person name="Wiebenga A."/>
            <person name="De vries R.P."/>
            <person name="Grigoriev I.V."/>
            <person name="Mortensen U.H."/>
            <person name="Andersen M.R."/>
            <person name="Baker S.E."/>
        </authorList>
    </citation>
    <scope>NUCLEOTIDE SEQUENCE [LARGE SCALE GENOMIC DNA]</scope>
    <source>
        <strain evidence="10 11">CBS 121057</strain>
    </source>
</reference>
<dbReference type="PANTHER" id="PTHR11306:SF0">
    <property type="entry name" value="PHOSPHATIDYLGLYCEROL_PHOSPHATIDYLINOSITOL TRANSFER PROTEIN"/>
    <property type="match status" value="1"/>
</dbReference>
<feature type="signal peptide" evidence="8">
    <location>
        <begin position="1"/>
        <end position="21"/>
    </location>
</feature>
<keyword evidence="11" id="KW-1185">Reference proteome</keyword>
<dbReference type="InterPro" id="IPR039670">
    <property type="entry name" value="NPC2-like"/>
</dbReference>
<dbReference type="Gene3D" id="2.70.220.10">
    <property type="entry name" value="Ganglioside GM2 activator"/>
    <property type="match status" value="1"/>
</dbReference>
<evidence type="ECO:0000313" key="10">
    <source>
        <dbReference type="EMBL" id="PYI08201.1"/>
    </source>
</evidence>
<feature type="domain" description="MD-2-related lipid-recognition" evidence="9">
    <location>
        <begin position="46"/>
        <end position="189"/>
    </location>
</feature>
<evidence type="ECO:0000256" key="7">
    <source>
        <dbReference type="ARBA" id="ARBA00023055"/>
    </source>
</evidence>
<comment type="function">
    <text evidence="1">Catalyzes the intermembrane transfer of phosphatidylglycerol and phosphatidylinositol.</text>
</comment>
<evidence type="ECO:0000259" key="9">
    <source>
        <dbReference type="SMART" id="SM00737"/>
    </source>
</evidence>
<feature type="chain" id="PRO_5016375100" description="Phosphatidylglycerol/phosphatidylinositol transfer protein" evidence="8">
    <location>
        <begin position="22"/>
        <end position="197"/>
    </location>
</feature>
<comment type="subunit">
    <text evidence="3">Monomer.</text>
</comment>
<dbReference type="InterPro" id="IPR036846">
    <property type="entry name" value="GM2-AP_sf"/>
</dbReference>
<keyword evidence="6 8" id="KW-0732">Signal</keyword>
<dbReference type="GO" id="GO:0032934">
    <property type="term" value="F:sterol binding"/>
    <property type="evidence" value="ECO:0007669"/>
    <property type="project" value="InterPro"/>
</dbReference>
<dbReference type="CDD" id="cd00917">
    <property type="entry name" value="PG-PI_TP"/>
    <property type="match status" value="1"/>
</dbReference>
<organism evidence="10 11">
    <name type="scientific">Aspergillus sclerotiicarbonarius (strain CBS 121057 / IBT 28362)</name>
    <dbReference type="NCBI Taxonomy" id="1448318"/>
    <lineage>
        <taxon>Eukaryota</taxon>
        <taxon>Fungi</taxon>
        <taxon>Dikarya</taxon>
        <taxon>Ascomycota</taxon>
        <taxon>Pezizomycotina</taxon>
        <taxon>Eurotiomycetes</taxon>
        <taxon>Eurotiomycetidae</taxon>
        <taxon>Eurotiales</taxon>
        <taxon>Aspergillaceae</taxon>
        <taxon>Aspergillus</taxon>
        <taxon>Aspergillus subgen. Circumdati</taxon>
    </lineage>
</organism>
<proteinExistence type="inferred from homology"/>
<evidence type="ECO:0000256" key="4">
    <source>
        <dbReference type="ARBA" id="ARBA00016056"/>
    </source>
</evidence>
<dbReference type="SUPFAM" id="SSF81296">
    <property type="entry name" value="E set domains"/>
    <property type="match status" value="1"/>
</dbReference>
<evidence type="ECO:0000256" key="6">
    <source>
        <dbReference type="ARBA" id="ARBA00022729"/>
    </source>
</evidence>
<dbReference type="InterPro" id="IPR033917">
    <property type="entry name" value="ML_PG-PI_TP"/>
</dbReference>
<dbReference type="OrthoDB" id="6409159at2759"/>
<dbReference type="PANTHER" id="PTHR11306">
    <property type="entry name" value="NIEMANN PICK TYPE C2 PROTEIN NPC2-RELATED"/>
    <property type="match status" value="1"/>
</dbReference>
<name>A0A319EFB0_ASPSB</name>
<dbReference type="InterPro" id="IPR014756">
    <property type="entry name" value="Ig_E-set"/>
</dbReference>
<dbReference type="SMART" id="SM00737">
    <property type="entry name" value="ML"/>
    <property type="match status" value="1"/>
</dbReference>
<evidence type="ECO:0000256" key="3">
    <source>
        <dbReference type="ARBA" id="ARBA00011245"/>
    </source>
</evidence>
<keyword evidence="5" id="KW-0813">Transport</keyword>